<keyword evidence="3" id="KW-0597">Phosphoprotein</keyword>
<evidence type="ECO:0000256" key="7">
    <source>
        <dbReference type="ARBA" id="ARBA00022840"/>
    </source>
</evidence>
<evidence type="ECO:0000256" key="2">
    <source>
        <dbReference type="ARBA" id="ARBA00012438"/>
    </source>
</evidence>
<accession>A0ABV7T8Y3</accession>
<dbReference type="Gene3D" id="3.30.565.10">
    <property type="entry name" value="Histidine kinase-like ATPase, C-terminal domain"/>
    <property type="match status" value="1"/>
</dbReference>
<dbReference type="PANTHER" id="PTHR24421:SF10">
    <property type="entry name" value="NITRATE_NITRITE SENSOR PROTEIN NARQ"/>
    <property type="match status" value="1"/>
</dbReference>
<dbReference type="Proteomes" id="UP001595630">
    <property type="component" value="Unassembled WGS sequence"/>
</dbReference>
<dbReference type="SUPFAM" id="SSF55874">
    <property type="entry name" value="ATPase domain of HSP90 chaperone/DNA topoisomerase II/histidine kinase"/>
    <property type="match status" value="1"/>
</dbReference>
<name>A0ABV7T8Y3_9GAMM</name>
<dbReference type="PROSITE" id="PS50109">
    <property type="entry name" value="HIS_KIN"/>
    <property type="match status" value="1"/>
</dbReference>
<comment type="catalytic activity">
    <reaction evidence="1">
        <text>ATP + protein L-histidine = ADP + protein N-phospho-L-histidine.</text>
        <dbReference type="EC" id="2.7.13.3"/>
    </reaction>
</comment>
<dbReference type="PANTHER" id="PTHR24421">
    <property type="entry name" value="NITRATE/NITRITE SENSOR PROTEIN NARX-RELATED"/>
    <property type="match status" value="1"/>
</dbReference>
<evidence type="ECO:0000256" key="3">
    <source>
        <dbReference type="ARBA" id="ARBA00022553"/>
    </source>
</evidence>
<dbReference type="InterPro" id="IPR011712">
    <property type="entry name" value="Sig_transdc_His_kin_sub3_dim/P"/>
</dbReference>
<organism evidence="10 11">
    <name type="scientific">Stutzerimonas tarimensis</name>
    <dbReference type="NCBI Taxonomy" id="1507735"/>
    <lineage>
        <taxon>Bacteria</taxon>
        <taxon>Pseudomonadati</taxon>
        <taxon>Pseudomonadota</taxon>
        <taxon>Gammaproteobacteria</taxon>
        <taxon>Pseudomonadales</taxon>
        <taxon>Pseudomonadaceae</taxon>
        <taxon>Stutzerimonas</taxon>
    </lineage>
</organism>
<proteinExistence type="predicted"/>
<dbReference type="EC" id="2.7.13.3" evidence="2"/>
<dbReference type="Pfam" id="PF07730">
    <property type="entry name" value="HisKA_3"/>
    <property type="match status" value="1"/>
</dbReference>
<dbReference type="EMBL" id="JBHRXZ010000027">
    <property type="protein sequence ID" value="MFC3609492.1"/>
    <property type="molecule type" value="Genomic_DNA"/>
</dbReference>
<dbReference type="InterPro" id="IPR005467">
    <property type="entry name" value="His_kinase_dom"/>
</dbReference>
<keyword evidence="4" id="KW-0808">Transferase</keyword>
<keyword evidence="5" id="KW-0547">Nucleotide-binding</keyword>
<dbReference type="Gene3D" id="1.20.5.1930">
    <property type="match status" value="1"/>
</dbReference>
<evidence type="ECO:0000256" key="5">
    <source>
        <dbReference type="ARBA" id="ARBA00022741"/>
    </source>
</evidence>
<gene>
    <name evidence="10" type="ORF">ACFOMF_17090</name>
</gene>
<reference evidence="11" key="1">
    <citation type="journal article" date="2019" name="Int. J. Syst. Evol. Microbiol.">
        <title>The Global Catalogue of Microorganisms (GCM) 10K type strain sequencing project: providing services to taxonomists for standard genome sequencing and annotation.</title>
        <authorList>
            <consortium name="The Broad Institute Genomics Platform"/>
            <consortium name="The Broad Institute Genome Sequencing Center for Infectious Disease"/>
            <person name="Wu L."/>
            <person name="Ma J."/>
        </authorList>
    </citation>
    <scope>NUCLEOTIDE SEQUENCE [LARGE SCALE GENOMIC DNA]</scope>
    <source>
        <strain evidence="11">KCTC 42447</strain>
    </source>
</reference>
<dbReference type="RefSeq" id="WP_386367136.1">
    <property type="nucleotide sequence ID" value="NZ_JBHRXZ010000027.1"/>
</dbReference>
<dbReference type="Pfam" id="PF02518">
    <property type="entry name" value="HATPase_c"/>
    <property type="match status" value="1"/>
</dbReference>
<keyword evidence="11" id="KW-1185">Reference proteome</keyword>
<dbReference type="InterPro" id="IPR036890">
    <property type="entry name" value="HATPase_C_sf"/>
</dbReference>
<evidence type="ECO:0000256" key="8">
    <source>
        <dbReference type="ARBA" id="ARBA00023012"/>
    </source>
</evidence>
<keyword evidence="8" id="KW-0902">Two-component regulatory system</keyword>
<evidence type="ECO:0000256" key="6">
    <source>
        <dbReference type="ARBA" id="ARBA00022777"/>
    </source>
</evidence>
<feature type="domain" description="Histidine kinase" evidence="9">
    <location>
        <begin position="180"/>
        <end position="376"/>
    </location>
</feature>
<evidence type="ECO:0000313" key="10">
    <source>
        <dbReference type="EMBL" id="MFC3609492.1"/>
    </source>
</evidence>
<sequence length="376" mass="41884">MAQPLSLNPVAAWRWPWRQDRPEHACERLLLELSTRLLGQPDDEAALSDWLSALQRLFGAQRACLLLPEQGGGLRELGDAGDCAGRDRCPWRQTPTELPDNGGMRECPTCRRQGRLRLLCGVAGEQAGAGALLLELPSPLTRRGAQDALTGSARQLGMLLEALAQQRQQRRRELTAERGALSRDLHDSVAQQLSYLQIRVSRLRSVLDDPAQADQAPAMLDDLRDTLRLAHRQVRELIATARLTMDGRSLRTALEASVDEFARRSSCVFELDNRLPGNCLSPEAELQILQVVREALANVVRHAHARQVQIRLAEHPGWILEVLVQDDGIGLPEQLAEDRHFGLRIMRERVTSLGAQLTIGPAAPQGTRIHLIWRRA</sequence>
<keyword evidence="7" id="KW-0067">ATP-binding</keyword>
<protein>
    <recommendedName>
        <fullName evidence="2">histidine kinase</fullName>
        <ecNumber evidence="2">2.7.13.3</ecNumber>
    </recommendedName>
</protein>
<evidence type="ECO:0000256" key="4">
    <source>
        <dbReference type="ARBA" id="ARBA00022679"/>
    </source>
</evidence>
<dbReference type="SMART" id="SM00387">
    <property type="entry name" value="HATPase_c"/>
    <property type="match status" value="1"/>
</dbReference>
<dbReference type="CDD" id="cd16917">
    <property type="entry name" value="HATPase_UhpB-NarQ-NarX-like"/>
    <property type="match status" value="1"/>
</dbReference>
<dbReference type="InterPro" id="IPR050482">
    <property type="entry name" value="Sensor_HK_TwoCompSys"/>
</dbReference>
<evidence type="ECO:0000259" key="9">
    <source>
        <dbReference type="PROSITE" id="PS50109"/>
    </source>
</evidence>
<evidence type="ECO:0000313" key="11">
    <source>
        <dbReference type="Proteomes" id="UP001595630"/>
    </source>
</evidence>
<dbReference type="InterPro" id="IPR003594">
    <property type="entry name" value="HATPase_dom"/>
</dbReference>
<evidence type="ECO:0000256" key="1">
    <source>
        <dbReference type="ARBA" id="ARBA00000085"/>
    </source>
</evidence>
<keyword evidence="6 10" id="KW-0418">Kinase</keyword>
<comment type="caution">
    <text evidence="10">The sequence shown here is derived from an EMBL/GenBank/DDBJ whole genome shotgun (WGS) entry which is preliminary data.</text>
</comment>
<dbReference type="GO" id="GO:0016301">
    <property type="term" value="F:kinase activity"/>
    <property type="evidence" value="ECO:0007669"/>
    <property type="project" value="UniProtKB-KW"/>
</dbReference>